<name>A0A182FY99_ANOAL</name>
<sequence>MLLRFCTPSLRSKPIQHYHHLHHRHRH</sequence>
<proteinExistence type="predicted"/>
<dbReference type="VEuPathDB" id="VectorBase:AALB014596"/>
<reference evidence="1" key="2">
    <citation type="submission" date="2022-08" db="UniProtKB">
        <authorList>
            <consortium name="EnsemblMetazoa"/>
        </authorList>
    </citation>
    <scope>IDENTIFICATION</scope>
    <source>
        <strain evidence="1">STECLA/ALBI9_A</strain>
    </source>
</reference>
<keyword evidence="2" id="KW-1185">Reference proteome</keyword>
<reference evidence="1 2" key="1">
    <citation type="journal article" date="2017" name="G3 (Bethesda)">
        <title>The Physical Genome Mapping of Anopheles albimanus Corrected Scaffold Misassemblies and Identified Interarm Rearrangements in Genus Anopheles.</title>
        <authorList>
            <person name="Artemov G.N."/>
            <person name="Peery A.N."/>
            <person name="Jiang X."/>
            <person name="Tu Z."/>
            <person name="Stegniy V.N."/>
            <person name="Sharakhova M.V."/>
            <person name="Sharakhov I.V."/>
        </authorList>
    </citation>
    <scope>NUCLEOTIDE SEQUENCE [LARGE SCALE GENOMIC DNA]</scope>
    <source>
        <strain evidence="1 2">ALBI9_A</strain>
    </source>
</reference>
<dbReference type="AlphaFoldDB" id="A0A182FY99"/>
<dbReference type="EnsemblMetazoa" id="AALB014596-RA">
    <property type="protein sequence ID" value="AALB014596-PA"/>
    <property type="gene ID" value="AALB014596"/>
</dbReference>
<organism evidence="1 2">
    <name type="scientific">Anopheles albimanus</name>
    <name type="common">New world malaria mosquito</name>
    <dbReference type="NCBI Taxonomy" id="7167"/>
    <lineage>
        <taxon>Eukaryota</taxon>
        <taxon>Metazoa</taxon>
        <taxon>Ecdysozoa</taxon>
        <taxon>Arthropoda</taxon>
        <taxon>Hexapoda</taxon>
        <taxon>Insecta</taxon>
        <taxon>Pterygota</taxon>
        <taxon>Neoptera</taxon>
        <taxon>Endopterygota</taxon>
        <taxon>Diptera</taxon>
        <taxon>Nematocera</taxon>
        <taxon>Culicoidea</taxon>
        <taxon>Culicidae</taxon>
        <taxon>Anophelinae</taxon>
        <taxon>Anopheles</taxon>
    </lineage>
</organism>
<dbReference type="Proteomes" id="UP000069272">
    <property type="component" value="Chromosome X"/>
</dbReference>
<evidence type="ECO:0000313" key="2">
    <source>
        <dbReference type="Proteomes" id="UP000069272"/>
    </source>
</evidence>
<accession>A0A182FY99</accession>
<evidence type="ECO:0000313" key="1">
    <source>
        <dbReference type="EnsemblMetazoa" id="AALB014596-PA"/>
    </source>
</evidence>
<protein>
    <submittedName>
        <fullName evidence="1">Uncharacterized protein</fullName>
    </submittedName>
</protein>